<feature type="region of interest" description="Disordered" evidence="8">
    <location>
        <begin position="1"/>
        <end position="25"/>
    </location>
</feature>
<dbReference type="Pfam" id="PF10189">
    <property type="entry name" value="Ints3_N"/>
    <property type="match status" value="1"/>
</dbReference>
<evidence type="ECO:0000313" key="12">
    <source>
        <dbReference type="Proteomes" id="UP000095284"/>
    </source>
</evidence>
<evidence type="ECO:0000313" key="14">
    <source>
        <dbReference type="WBParaSite" id="BXY_0466100.1"/>
    </source>
</evidence>
<evidence type="ECO:0000259" key="9">
    <source>
        <dbReference type="Pfam" id="PF10189"/>
    </source>
</evidence>
<dbReference type="PANTHER" id="PTHR13587">
    <property type="entry name" value="INTEGRATOR COMPLEX SUBUNIT 3"/>
    <property type="match status" value="1"/>
</dbReference>
<evidence type="ECO:0000313" key="13">
    <source>
        <dbReference type="Proteomes" id="UP000659654"/>
    </source>
</evidence>
<evidence type="ECO:0000256" key="8">
    <source>
        <dbReference type="SAM" id="MobiDB-lite"/>
    </source>
</evidence>
<dbReference type="GO" id="GO:0005634">
    <property type="term" value="C:nucleus"/>
    <property type="evidence" value="ECO:0007669"/>
    <property type="project" value="UniProtKB-SubCell"/>
</dbReference>
<evidence type="ECO:0000256" key="3">
    <source>
        <dbReference type="ARBA" id="ARBA00006130"/>
    </source>
</evidence>
<dbReference type="GO" id="GO:0005737">
    <property type="term" value="C:cytoplasm"/>
    <property type="evidence" value="ECO:0007669"/>
    <property type="project" value="UniProtKB-SubCell"/>
</dbReference>
<dbReference type="PANTHER" id="PTHR13587:SF7">
    <property type="entry name" value="INTEGRATOR COMPLEX SUBUNIT 3"/>
    <property type="match status" value="1"/>
</dbReference>
<dbReference type="Proteomes" id="UP000582659">
    <property type="component" value="Unassembled WGS sequence"/>
</dbReference>
<comment type="function">
    <text evidence="7">Component of the integrator complex, a multiprotein complex that terminates RNA polymerase II (Pol II) transcription in the promoter-proximal region of genes. The integrator complex provides a quality checkpoint during transcription elongation by driving premature transcription termination of transcripts that are unfavorably configured for transcriptional elongation: the complex terminates transcription by (1) catalyzing dephosphorylation of the C-terminal domain (CTD) of Pol II subunit Polr2A/Rbp1 and Spt5, and (2) degrading the exiting nascent RNA transcript via endonuclease activity. The integrator complex is also involved in the 3'-end processing of the U7 snRNA, and also the spliceosomal snRNAs U1, U2, U4 and U5.</text>
</comment>
<reference evidence="14" key="1">
    <citation type="submission" date="2016-11" db="UniProtKB">
        <authorList>
            <consortium name="WormBaseParasite"/>
        </authorList>
    </citation>
    <scope>IDENTIFICATION</scope>
</reference>
<dbReference type="OrthoDB" id="2021145at2759"/>
<sequence>MSRPPLRGHGYHGQRPHADRTQERYPPQTVCRMLQLENSKLERLEDANKLLQFEEAFVQLQAMLVKIPDINMGEYLLKNMNNADSIGKASIQGFLCDPPKAQKYLGFIALAAKVDNWQETLTSFNKIILDGFCILKPQVRLRLVDLMEYIVLENPPNCDNVLLNFFRETNNGSRLGDINHALELAELQAEFVIRQKEWFSRNTFNFPLTPVVCITFTRVLAELPPGRERLQSLLCSAVDILFHDRFRDLTFLGREQILIMLRVSKINHLRHYWRILLHNPRLLLPQGMENITKLMAVKCSPNISQYRVAFKIQNVIEYVLTYKPEIIERYHCEWFIKEYLSGFDAATLRADIIRFVVTHRPYNNTEALKASRPVFLVKLLNHCKSPLEFQMAKNALIFDWLCTDANDVASVSSAAQLDVFLSVLKYCFNNNINNNVILANSTIDQLIRSVFEFQPAFSHLILNNLANSVRTVLTYQPGSLKIFDHPRIDRSNRTALSVILPDYFGKPPESQAQKPPEETRKRKSPDSEEVIPAKTKKIEPLPPAKTLKAIEEENRRRTQSKLKELSGQLNGEIKKRFDLMMNITQKNGVESMESFEAAKSFFARLKVLKVDEAQINVLADCILEYWEPFLSKRRYFKRLRANANNIIYAFFENWQATKGQKTARQNFSALVKKFAVKSPLIGILTIIHGLDTNSGTELYKEFIQLIKSNVPDQLSKDIAVAAVEDSDSLRLILTKIASFPEALGTVELIEVMCNYINESDLYILTKILSSSVSSPKLFDRGTFHKLVKKSHQWSPNAQWLFWNIIRIEGIPADWLTDCLYLINDKLHPVASMNVLSSLNSSDLLIDVNLARDLFFRPLNDGLTLTFLKAIMLDDKSTATLAEQTTKVMVKLITTDRVTKPDKTFQHEGEAKFGFLENVLRHLEKARKAGTKDPVFMTFVKCEWFVAFYNQVHARPALVEIKDNHQTLFALWKKGKQAMKAGQKKKDQKELRRKRTVDYVELSDDD</sequence>
<comment type="similarity">
    <text evidence="3">Belongs to the Integrator subunit 3 family.</text>
</comment>
<evidence type="ECO:0000256" key="4">
    <source>
        <dbReference type="ARBA" id="ARBA00022490"/>
    </source>
</evidence>
<organism evidence="12 14">
    <name type="scientific">Bursaphelenchus xylophilus</name>
    <name type="common">Pinewood nematode worm</name>
    <name type="synonym">Aphelenchoides xylophilus</name>
    <dbReference type="NCBI Taxonomy" id="6326"/>
    <lineage>
        <taxon>Eukaryota</taxon>
        <taxon>Metazoa</taxon>
        <taxon>Ecdysozoa</taxon>
        <taxon>Nematoda</taxon>
        <taxon>Chromadorea</taxon>
        <taxon>Rhabditida</taxon>
        <taxon>Tylenchina</taxon>
        <taxon>Tylenchomorpha</taxon>
        <taxon>Aphelenchoidea</taxon>
        <taxon>Aphelenchoididae</taxon>
        <taxon>Bursaphelenchus</taxon>
    </lineage>
</organism>
<evidence type="ECO:0000256" key="1">
    <source>
        <dbReference type="ARBA" id="ARBA00004123"/>
    </source>
</evidence>
<keyword evidence="13" id="KW-1185">Reference proteome</keyword>
<dbReference type="Proteomes" id="UP000659654">
    <property type="component" value="Unassembled WGS sequence"/>
</dbReference>
<proteinExistence type="inferred from homology"/>
<comment type="subcellular location">
    <subcellularLocation>
        <location evidence="2">Cytoplasm</location>
    </subcellularLocation>
    <subcellularLocation>
        <location evidence="1">Nucleus</location>
    </subcellularLocation>
</comment>
<dbReference type="InterPro" id="IPR019333">
    <property type="entry name" value="INTS3_N"/>
</dbReference>
<dbReference type="Proteomes" id="UP000095284">
    <property type="component" value="Unplaced"/>
</dbReference>
<evidence type="ECO:0000256" key="5">
    <source>
        <dbReference type="ARBA" id="ARBA00023242"/>
    </source>
</evidence>
<accession>A0A1I7RVA0</accession>
<evidence type="ECO:0000256" key="2">
    <source>
        <dbReference type="ARBA" id="ARBA00004496"/>
    </source>
</evidence>
<dbReference type="EMBL" id="CAJFDI010000001">
    <property type="protein sequence ID" value="CAD5210543.1"/>
    <property type="molecule type" value="Genomic_DNA"/>
</dbReference>
<feature type="region of interest" description="Disordered" evidence="8">
    <location>
        <begin position="502"/>
        <end position="537"/>
    </location>
</feature>
<evidence type="ECO:0000313" key="11">
    <source>
        <dbReference type="EMBL" id="CAD5210543.1"/>
    </source>
</evidence>
<dbReference type="WBParaSite" id="BXY_0466100.1">
    <property type="protein sequence ID" value="BXY_0466100.1"/>
    <property type="gene ID" value="BXY_0466100"/>
</dbReference>
<feature type="domain" description="Integrator complex subunit 3 N-terminal" evidence="9">
    <location>
        <begin position="86"/>
        <end position="494"/>
    </location>
</feature>
<keyword evidence="5" id="KW-0539">Nucleus</keyword>
<dbReference type="AlphaFoldDB" id="A0A1I7RVA0"/>
<protein>
    <recommendedName>
        <fullName evidence="6">SOSS complex subunit A homolog</fullName>
    </recommendedName>
</protein>
<dbReference type="EMBL" id="CAJFCV020000001">
    <property type="protein sequence ID" value="CAG9086588.1"/>
    <property type="molecule type" value="Genomic_DNA"/>
</dbReference>
<evidence type="ECO:0000259" key="10">
    <source>
        <dbReference type="Pfam" id="PF24566"/>
    </source>
</evidence>
<feature type="compositionally biased region" description="Basic and acidic residues" evidence="8">
    <location>
        <begin position="515"/>
        <end position="526"/>
    </location>
</feature>
<dbReference type="InterPro" id="IPR056518">
    <property type="entry name" value="HEAT_Ints3_C"/>
</dbReference>
<feature type="domain" description="Ints3-like C-terminal" evidence="10">
    <location>
        <begin position="611"/>
        <end position="931"/>
    </location>
</feature>
<dbReference type="InterPro" id="IPR045334">
    <property type="entry name" value="INTS3"/>
</dbReference>
<dbReference type="eggNOG" id="KOG4262">
    <property type="taxonomic scope" value="Eukaryota"/>
</dbReference>
<keyword evidence="4" id="KW-0963">Cytoplasm</keyword>
<dbReference type="SMR" id="A0A1I7RVA0"/>
<evidence type="ECO:0000256" key="6">
    <source>
        <dbReference type="ARBA" id="ARBA00032741"/>
    </source>
</evidence>
<gene>
    <name evidence="11" type="ORF">BXYJ_LOCUS1981</name>
</gene>
<reference evidence="11" key="2">
    <citation type="submission" date="2020-09" db="EMBL/GenBank/DDBJ databases">
        <authorList>
            <person name="Kikuchi T."/>
        </authorList>
    </citation>
    <scope>NUCLEOTIDE SEQUENCE</scope>
    <source>
        <strain evidence="11">Ka4C1</strain>
    </source>
</reference>
<name>A0A1I7RVA0_BURXY</name>
<evidence type="ECO:0000256" key="7">
    <source>
        <dbReference type="ARBA" id="ARBA00054331"/>
    </source>
</evidence>
<dbReference type="Pfam" id="PF24566">
    <property type="entry name" value="HEAT_Ints3_C"/>
    <property type="match status" value="1"/>
</dbReference>